<protein>
    <submittedName>
        <fullName evidence="1">CBS domain-containing protein</fullName>
    </submittedName>
</protein>
<organism evidence="1 2">
    <name type="scientific">Antarcticirhabdus aurantiaca</name>
    <dbReference type="NCBI Taxonomy" id="2606717"/>
    <lineage>
        <taxon>Bacteria</taxon>
        <taxon>Pseudomonadati</taxon>
        <taxon>Pseudomonadota</taxon>
        <taxon>Alphaproteobacteria</taxon>
        <taxon>Hyphomicrobiales</taxon>
        <taxon>Aurantimonadaceae</taxon>
        <taxon>Antarcticirhabdus</taxon>
    </lineage>
</organism>
<keyword evidence="2" id="KW-1185">Reference proteome</keyword>
<dbReference type="EMBL" id="CP113520">
    <property type="protein sequence ID" value="WAJ29511.1"/>
    <property type="molecule type" value="Genomic_DNA"/>
</dbReference>
<proteinExistence type="predicted"/>
<accession>A0ACD4NRF2</accession>
<dbReference type="Proteomes" id="UP001163223">
    <property type="component" value="Chromosome"/>
</dbReference>
<name>A0ACD4NRF2_9HYPH</name>
<evidence type="ECO:0000313" key="1">
    <source>
        <dbReference type="EMBL" id="WAJ29511.1"/>
    </source>
</evidence>
<evidence type="ECO:0000313" key="2">
    <source>
        <dbReference type="Proteomes" id="UP001163223"/>
    </source>
</evidence>
<gene>
    <name evidence="1" type="ORF">OXU80_04555</name>
</gene>
<sequence>MTVPVITVSPLNGVKQAARLMLDRSISGLPVIDDDGSLVGIVTEGDLLRRVELGIGTLATADDPTSPEERARAYVRSHGWKVSDVMSSPAVTVAPDDTLAEVAATLHRRRIKRVPVTRDGRIVGIVSRADLLRAVAIAKPEPVAAGDGALRRAIVTRLRDDAGVDPSNLAIEVEGGEVRIRGCVGSSVELEAVRTVAEAIPGVSGVTIDLSVPTD</sequence>
<reference evidence="1" key="1">
    <citation type="submission" date="2022-11" db="EMBL/GenBank/DDBJ databases">
        <title>beta-Carotene-producing bacterium, Jeongeuplla avenae sp. nov., alleviates the salt stress of Arabidopsis seedlings.</title>
        <authorList>
            <person name="Jiang L."/>
            <person name="Lee J."/>
        </authorList>
    </citation>
    <scope>NUCLEOTIDE SEQUENCE</scope>
    <source>
        <strain evidence="1">DY_R2A_6</strain>
    </source>
</reference>